<dbReference type="Proteomes" id="UP000481583">
    <property type="component" value="Unassembled WGS sequence"/>
</dbReference>
<accession>A0A6G4UDC3</accession>
<sequence length="74" mass="8155">MVDKAAARKVFDKFDLNGDGRVTAAEFQQAMLAMGDLDYTVAMAQAVLNTKDRDADGTLSFEEFIEVYEAAENN</sequence>
<dbReference type="PROSITE" id="PS00018">
    <property type="entry name" value="EF_HAND_1"/>
    <property type="match status" value="2"/>
</dbReference>
<evidence type="ECO:0000313" key="3">
    <source>
        <dbReference type="Proteomes" id="UP000481583"/>
    </source>
</evidence>
<dbReference type="EMBL" id="JAAKZV010000268">
    <property type="protein sequence ID" value="NGN69201.1"/>
    <property type="molecule type" value="Genomic_DNA"/>
</dbReference>
<dbReference type="InterPro" id="IPR002048">
    <property type="entry name" value="EF_hand_dom"/>
</dbReference>
<reference evidence="2 3" key="1">
    <citation type="submission" date="2020-02" db="EMBL/GenBank/DDBJ databases">
        <title>Whole-genome analyses of novel actinobacteria.</title>
        <authorList>
            <person name="Sahin N."/>
        </authorList>
    </citation>
    <scope>NUCLEOTIDE SEQUENCE [LARGE SCALE GENOMIC DNA]</scope>
    <source>
        <strain evidence="2 3">A7024</strain>
    </source>
</reference>
<organism evidence="2 3">
    <name type="scientific">Streptomyces coryli</name>
    <dbReference type="NCBI Taxonomy" id="1128680"/>
    <lineage>
        <taxon>Bacteria</taxon>
        <taxon>Bacillati</taxon>
        <taxon>Actinomycetota</taxon>
        <taxon>Actinomycetes</taxon>
        <taxon>Kitasatosporales</taxon>
        <taxon>Streptomycetaceae</taxon>
        <taxon>Streptomyces</taxon>
    </lineage>
</organism>
<dbReference type="AlphaFoldDB" id="A0A6G4UDC3"/>
<dbReference type="GO" id="GO:0005509">
    <property type="term" value="F:calcium ion binding"/>
    <property type="evidence" value="ECO:0007669"/>
    <property type="project" value="InterPro"/>
</dbReference>
<evidence type="ECO:0000259" key="1">
    <source>
        <dbReference type="PROSITE" id="PS50222"/>
    </source>
</evidence>
<dbReference type="InterPro" id="IPR011992">
    <property type="entry name" value="EF-hand-dom_pair"/>
</dbReference>
<dbReference type="SUPFAM" id="SSF47473">
    <property type="entry name" value="EF-hand"/>
    <property type="match status" value="1"/>
</dbReference>
<evidence type="ECO:0000313" key="2">
    <source>
        <dbReference type="EMBL" id="NGN69201.1"/>
    </source>
</evidence>
<comment type="caution">
    <text evidence="2">The sequence shown here is derived from an EMBL/GenBank/DDBJ whole genome shotgun (WGS) entry which is preliminary data.</text>
</comment>
<dbReference type="RefSeq" id="WP_165243914.1">
    <property type="nucleotide sequence ID" value="NZ_JAAKZV010000268.1"/>
</dbReference>
<gene>
    <name evidence="2" type="ORF">G5C51_35610</name>
</gene>
<dbReference type="SMART" id="SM00054">
    <property type="entry name" value="EFh"/>
    <property type="match status" value="2"/>
</dbReference>
<dbReference type="CDD" id="cd00051">
    <property type="entry name" value="EFh"/>
    <property type="match status" value="1"/>
</dbReference>
<name>A0A6G4UDC3_9ACTN</name>
<keyword evidence="3" id="KW-1185">Reference proteome</keyword>
<feature type="domain" description="EF-hand" evidence="1">
    <location>
        <begin position="39"/>
        <end position="74"/>
    </location>
</feature>
<dbReference type="Gene3D" id="1.10.238.10">
    <property type="entry name" value="EF-hand"/>
    <property type="match status" value="1"/>
</dbReference>
<dbReference type="Pfam" id="PF13499">
    <property type="entry name" value="EF-hand_7"/>
    <property type="match status" value="1"/>
</dbReference>
<dbReference type="InterPro" id="IPR018247">
    <property type="entry name" value="EF_Hand_1_Ca_BS"/>
</dbReference>
<proteinExistence type="predicted"/>
<feature type="domain" description="EF-hand" evidence="1">
    <location>
        <begin position="2"/>
        <end position="37"/>
    </location>
</feature>
<dbReference type="PROSITE" id="PS50222">
    <property type="entry name" value="EF_HAND_2"/>
    <property type="match status" value="2"/>
</dbReference>
<protein>
    <submittedName>
        <fullName evidence="2">EF-hand domain-containing protein</fullName>
    </submittedName>
</protein>